<keyword evidence="7" id="KW-0067">ATP-binding</keyword>
<name>A0A975HH89_9GAMM</name>
<dbReference type="SMART" id="SM00387">
    <property type="entry name" value="HATPase_c"/>
    <property type="match status" value="1"/>
</dbReference>
<dbReference type="PANTHER" id="PTHR43065">
    <property type="entry name" value="SENSOR HISTIDINE KINASE"/>
    <property type="match status" value="1"/>
</dbReference>
<evidence type="ECO:0000256" key="8">
    <source>
        <dbReference type="ARBA" id="ARBA00023012"/>
    </source>
</evidence>
<dbReference type="SUPFAM" id="SSF47384">
    <property type="entry name" value="Homodimeric domain of signal transducing histidine kinase"/>
    <property type="match status" value="1"/>
</dbReference>
<dbReference type="EC" id="2.7.13.3" evidence="2"/>
<evidence type="ECO:0000256" key="2">
    <source>
        <dbReference type="ARBA" id="ARBA00012438"/>
    </source>
</evidence>
<feature type="domain" description="Histidine kinase" evidence="10">
    <location>
        <begin position="231"/>
        <end position="429"/>
    </location>
</feature>
<dbReference type="AlphaFoldDB" id="A0A975HH89"/>
<dbReference type="KEGG" id="psym:J1N51_08350"/>
<dbReference type="PANTHER" id="PTHR43065:SF46">
    <property type="entry name" value="C4-DICARBOXYLATE TRANSPORT SENSOR PROTEIN DCTB"/>
    <property type="match status" value="1"/>
</dbReference>
<dbReference type="InterPro" id="IPR003661">
    <property type="entry name" value="HisK_dim/P_dom"/>
</dbReference>
<evidence type="ECO:0000256" key="1">
    <source>
        <dbReference type="ARBA" id="ARBA00000085"/>
    </source>
</evidence>
<keyword evidence="6 11" id="KW-0418">Kinase</keyword>
<evidence type="ECO:0000256" key="4">
    <source>
        <dbReference type="ARBA" id="ARBA00022679"/>
    </source>
</evidence>
<dbReference type="Pfam" id="PF02518">
    <property type="entry name" value="HATPase_c"/>
    <property type="match status" value="1"/>
</dbReference>
<keyword evidence="8" id="KW-0902">Two-component regulatory system</keyword>
<evidence type="ECO:0000256" key="6">
    <source>
        <dbReference type="ARBA" id="ARBA00022777"/>
    </source>
</evidence>
<evidence type="ECO:0000256" key="3">
    <source>
        <dbReference type="ARBA" id="ARBA00022553"/>
    </source>
</evidence>
<dbReference type="Pfam" id="PF00512">
    <property type="entry name" value="HisKA"/>
    <property type="match status" value="1"/>
</dbReference>
<dbReference type="InterPro" id="IPR036890">
    <property type="entry name" value="HATPase_C_sf"/>
</dbReference>
<dbReference type="RefSeq" id="WP_208830290.1">
    <property type="nucleotide sequence ID" value="NZ_CP072110.1"/>
</dbReference>
<dbReference type="PROSITE" id="PS50109">
    <property type="entry name" value="HIS_KIN"/>
    <property type="match status" value="1"/>
</dbReference>
<accession>A0A975HH89</accession>
<keyword evidence="12" id="KW-1185">Reference proteome</keyword>
<gene>
    <name evidence="11" type="ORF">J1N51_08350</name>
</gene>
<keyword evidence="4" id="KW-0808">Transferase</keyword>
<dbReference type="PRINTS" id="PR00344">
    <property type="entry name" value="BCTRLSENSOR"/>
</dbReference>
<dbReference type="SMART" id="SM00388">
    <property type="entry name" value="HisKA"/>
    <property type="match status" value="1"/>
</dbReference>
<dbReference type="InterPro" id="IPR036097">
    <property type="entry name" value="HisK_dim/P_sf"/>
</dbReference>
<evidence type="ECO:0000259" key="10">
    <source>
        <dbReference type="PROSITE" id="PS50109"/>
    </source>
</evidence>
<dbReference type="SUPFAM" id="SSF55874">
    <property type="entry name" value="ATPase domain of HSP90 chaperone/DNA topoisomerase II/histidine kinase"/>
    <property type="match status" value="1"/>
</dbReference>
<keyword evidence="5" id="KW-0547">Nucleotide-binding</keyword>
<dbReference type="InterPro" id="IPR004358">
    <property type="entry name" value="Sig_transdc_His_kin-like_C"/>
</dbReference>
<keyword evidence="9" id="KW-0812">Transmembrane</keyword>
<dbReference type="InterPro" id="IPR005467">
    <property type="entry name" value="His_kinase_dom"/>
</dbReference>
<evidence type="ECO:0000313" key="12">
    <source>
        <dbReference type="Proteomes" id="UP000682739"/>
    </source>
</evidence>
<dbReference type="InterPro" id="IPR003594">
    <property type="entry name" value="HATPase_dom"/>
</dbReference>
<evidence type="ECO:0000256" key="5">
    <source>
        <dbReference type="ARBA" id="ARBA00022741"/>
    </source>
</evidence>
<sequence length="429" mass="47987">MALSSKTAISFEAKVNKLCGILLLILVIMTCVFLAHSQWTLAQSMSLAVPLIVIGFWVCALLRSFAVDTLNTFYNSLEHINKGAFNTTPYQKYQRGVLRSISLEYQSMQEKLQELSFGEQKDAYVMYQLIEQLDTPVLLFDHLGLLIKANKTSSSFLGKDWRLAKGLTFQEVGLELENNGQIYCLNDSENWSVKSCISTSGSNKFYLVVLQDIEQELREKEQSSWQQLIKVVGHEVRNSLTPIYSLSSALAESNKQDHSTYQALQVIANRSKSLQEFVNNTTKLSDIAKPVKDKVEISALLTDCCNVIPDLDYQLNTFDNLVSLPADRVQLEQVFINLLKNAVESSPEPQTIHVSITPERDGVTVSIKDNGTGIYETNNLFTPFYTTKPEGSGIGLPLSKKIIESHNGRIWVNNNEGEKGVTASVWLPA</sequence>
<proteinExistence type="predicted"/>
<organism evidence="11 12">
    <name type="scientific">Psychrosphaera ytuae</name>
    <dbReference type="NCBI Taxonomy" id="2820710"/>
    <lineage>
        <taxon>Bacteria</taxon>
        <taxon>Pseudomonadati</taxon>
        <taxon>Pseudomonadota</taxon>
        <taxon>Gammaproteobacteria</taxon>
        <taxon>Alteromonadales</taxon>
        <taxon>Pseudoalteromonadaceae</taxon>
        <taxon>Psychrosphaera</taxon>
    </lineage>
</organism>
<protein>
    <recommendedName>
        <fullName evidence="2">histidine kinase</fullName>
        <ecNumber evidence="2">2.7.13.3</ecNumber>
    </recommendedName>
</protein>
<dbReference type="EMBL" id="CP072110">
    <property type="protein sequence ID" value="QTH62788.1"/>
    <property type="molecule type" value="Genomic_DNA"/>
</dbReference>
<dbReference type="Gene3D" id="1.10.287.130">
    <property type="match status" value="1"/>
</dbReference>
<reference evidence="11" key="1">
    <citation type="submission" date="2021-03" db="EMBL/GenBank/DDBJ databases">
        <title>Description of Psychrosphaera ytuae sp. nov. isolated from deep sea sediment of South China Sea.</title>
        <authorList>
            <person name="Zhang J."/>
            <person name="Xu X.-D."/>
        </authorList>
    </citation>
    <scope>NUCLEOTIDE SEQUENCE</scope>
    <source>
        <strain evidence="11">MTZ26</strain>
    </source>
</reference>
<dbReference type="Gene3D" id="3.30.565.10">
    <property type="entry name" value="Histidine kinase-like ATPase, C-terminal domain"/>
    <property type="match status" value="1"/>
</dbReference>
<comment type="catalytic activity">
    <reaction evidence="1">
        <text>ATP + protein L-histidine = ADP + protein N-phospho-L-histidine.</text>
        <dbReference type="EC" id="2.7.13.3"/>
    </reaction>
</comment>
<keyword evidence="3" id="KW-0597">Phosphoprotein</keyword>
<keyword evidence="9" id="KW-1133">Transmembrane helix</keyword>
<dbReference type="GO" id="GO:0000155">
    <property type="term" value="F:phosphorelay sensor kinase activity"/>
    <property type="evidence" value="ECO:0007669"/>
    <property type="project" value="InterPro"/>
</dbReference>
<keyword evidence="9" id="KW-0472">Membrane</keyword>
<feature type="transmembrane region" description="Helical" evidence="9">
    <location>
        <begin position="47"/>
        <end position="66"/>
    </location>
</feature>
<feature type="transmembrane region" description="Helical" evidence="9">
    <location>
        <begin position="15"/>
        <end position="35"/>
    </location>
</feature>
<evidence type="ECO:0000313" key="11">
    <source>
        <dbReference type="EMBL" id="QTH62788.1"/>
    </source>
</evidence>
<dbReference type="Proteomes" id="UP000682739">
    <property type="component" value="Chromosome"/>
</dbReference>
<evidence type="ECO:0000256" key="7">
    <source>
        <dbReference type="ARBA" id="ARBA00022840"/>
    </source>
</evidence>
<dbReference type="CDD" id="cd00082">
    <property type="entry name" value="HisKA"/>
    <property type="match status" value="1"/>
</dbReference>
<evidence type="ECO:0000256" key="9">
    <source>
        <dbReference type="SAM" id="Phobius"/>
    </source>
</evidence>
<dbReference type="GO" id="GO:0005524">
    <property type="term" value="F:ATP binding"/>
    <property type="evidence" value="ECO:0007669"/>
    <property type="project" value="UniProtKB-KW"/>
</dbReference>